<accession>I8T6F7</accession>
<dbReference type="Gene3D" id="3.40.710.10">
    <property type="entry name" value="DD-peptidase/beta-lactamase superfamily"/>
    <property type="match status" value="1"/>
</dbReference>
<organism evidence="2 3">
    <name type="scientific">Hydrocarboniphaga effusa AP103</name>
    <dbReference type="NCBI Taxonomy" id="1172194"/>
    <lineage>
        <taxon>Bacteria</taxon>
        <taxon>Pseudomonadati</taxon>
        <taxon>Pseudomonadota</taxon>
        <taxon>Gammaproteobacteria</taxon>
        <taxon>Nevskiales</taxon>
        <taxon>Nevskiaceae</taxon>
        <taxon>Hydrocarboniphaga</taxon>
    </lineage>
</organism>
<dbReference type="RefSeq" id="WP_007185846.1">
    <property type="nucleotide sequence ID" value="NZ_AKGD01000002.1"/>
</dbReference>
<feature type="chain" id="PRO_5003714421" description="Beta-lactamase-related domain-containing protein" evidence="1">
    <location>
        <begin position="27"/>
        <end position="314"/>
    </location>
</feature>
<keyword evidence="3" id="KW-1185">Reference proteome</keyword>
<evidence type="ECO:0000256" key="1">
    <source>
        <dbReference type="SAM" id="SignalP"/>
    </source>
</evidence>
<evidence type="ECO:0000313" key="3">
    <source>
        <dbReference type="Proteomes" id="UP000003704"/>
    </source>
</evidence>
<dbReference type="AlphaFoldDB" id="I8T6F7"/>
<evidence type="ECO:0008006" key="4">
    <source>
        <dbReference type="Google" id="ProtNLM"/>
    </source>
</evidence>
<dbReference type="Proteomes" id="UP000003704">
    <property type="component" value="Unassembled WGS sequence"/>
</dbReference>
<comment type="caution">
    <text evidence="2">The sequence shown here is derived from an EMBL/GenBank/DDBJ whole genome shotgun (WGS) entry which is preliminary data.</text>
</comment>
<gene>
    <name evidence="2" type="ORF">WQQ_29050</name>
</gene>
<dbReference type="OrthoDB" id="5384113at2"/>
<dbReference type="EMBL" id="AKGD01000002">
    <property type="protein sequence ID" value="EIT69323.1"/>
    <property type="molecule type" value="Genomic_DNA"/>
</dbReference>
<keyword evidence="1" id="KW-0732">Signal</keyword>
<dbReference type="InterPro" id="IPR012338">
    <property type="entry name" value="Beta-lactam/transpept-like"/>
</dbReference>
<name>I8T6F7_9GAMM</name>
<evidence type="ECO:0000313" key="2">
    <source>
        <dbReference type="EMBL" id="EIT69323.1"/>
    </source>
</evidence>
<protein>
    <recommendedName>
        <fullName evidence="4">Beta-lactamase-related domain-containing protein</fullName>
    </recommendedName>
</protein>
<sequence length="314" mass="33983">MNVRSQTRWLPLLALLAAGPLCPAQAASPQARQQAAAAVAADDPQCRSLGDFYWEIGDVNGPQGSGVIGGEYTADTSVRVASASKFVWGAYVLEKIGRNNQPTPEQVASLEMRSGYAKFNPLFCALSRSVDACMSSRSNGERDSGLIGKFAYGGGHDQRLAGQLGLGRLSARELTDEVTSYVGKDIGFSYRTPLLAGGMESTPSQFATFLRKVISGQLRLKQFLGYQPVCTQCESAAESPAREPWHYSLNHWIEDTPGIGDGAFSSPGAMGFYPWISKDKTTYGILARQKMGAGAYWDSVLCGRKIRKAWMEAR</sequence>
<feature type="signal peptide" evidence="1">
    <location>
        <begin position="1"/>
        <end position="26"/>
    </location>
</feature>
<dbReference type="STRING" id="1172194.WQQ_29050"/>
<dbReference type="SUPFAM" id="SSF56601">
    <property type="entry name" value="beta-lactamase/transpeptidase-like"/>
    <property type="match status" value="1"/>
</dbReference>
<reference evidence="2 3" key="1">
    <citation type="journal article" date="2012" name="J. Bacteriol.">
        <title>Genome Sequence of n-Alkane-Degrading Hydrocarboniphaga effusa Strain AP103T (ATCC BAA-332T).</title>
        <authorList>
            <person name="Chang H.K."/>
            <person name="Zylstra G.J."/>
            <person name="Chae J.C."/>
        </authorList>
    </citation>
    <scope>NUCLEOTIDE SEQUENCE [LARGE SCALE GENOMIC DNA]</scope>
    <source>
        <strain evidence="2 3">AP103</strain>
    </source>
</reference>
<proteinExistence type="predicted"/>